<name>A0ABR5J5F2_9ACTN</name>
<keyword evidence="2" id="KW-0378">Hydrolase</keyword>
<organism evidence="2 3">
    <name type="scientific">Streptomyces varsoviensis</name>
    <dbReference type="NCBI Taxonomy" id="67373"/>
    <lineage>
        <taxon>Bacteria</taxon>
        <taxon>Bacillati</taxon>
        <taxon>Actinomycetota</taxon>
        <taxon>Actinomycetes</taxon>
        <taxon>Kitasatosporales</taxon>
        <taxon>Streptomycetaceae</taxon>
        <taxon>Streptomyces</taxon>
    </lineage>
</organism>
<keyword evidence="3" id="KW-1185">Reference proteome</keyword>
<dbReference type="SUPFAM" id="SSF53474">
    <property type="entry name" value="alpha/beta-Hydrolases"/>
    <property type="match status" value="1"/>
</dbReference>
<dbReference type="RefSeq" id="WP_030878405.1">
    <property type="nucleotide sequence ID" value="NZ_JBIRHZ010000002.1"/>
</dbReference>
<comment type="caution">
    <text evidence="2">The sequence shown here is derived from an EMBL/GenBank/DDBJ whole genome shotgun (WGS) entry which is preliminary data.</text>
</comment>
<evidence type="ECO:0000313" key="2">
    <source>
        <dbReference type="EMBL" id="KOG88597.1"/>
    </source>
</evidence>
<proteinExistence type="predicted"/>
<dbReference type="PANTHER" id="PTHR43433">
    <property type="entry name" value="HYDROLASE, ALPHA/BETA FOLD FAMILY PROTEIN"/>
    <property type="match status" value="1"/>
</dbReference>
<evidence type="ECO:0000259" key="1">
    <source>
        <dbReference type="Pfam" id="PF00561"/>
    </source>
</evidence>
<dbReference type="InterPro" id="IPR029058">
    <property type="entry name" value="AB_hydrolase_fold"/>
</dbReference>
<dbReference type="Proteomes" id="UP000037020">
    <property type="component" value="Unassembled WGS sequence"/>
</dbReference>
<dbReference type="EMBL" id="LGUT01001614">
    <property type="protein sequence ID" value="KOG88597.1"/>
    <property type="molecule type" value="Genomic_DNA"/>
</dbReference>
<dbReference type="PANTHER" id="PTHR43433:SF5">
    <property type="entry name" value="AB HYDROLASE-1 DOMAIN-CONTAINING PROTEIN"/>
    <property type="match status" value="1"/>
</dbReference>
<dbReference type="Pfam" id="PF00561">
    <property type="entry name" value="Abhydrolase_1"/>
    <property type="match status" value="1"/>
</dbReference>
<gene>
    <name evidence="2" type="ORF">ADK38_18940</name>
</gene>
<protein>
    <submittedName>
        <fullName evidence="2">Hydrolase</fullName>
    </submittedName>
</protein>
<sequence length="285" mass="30083">MSRPPILTLPACARAYGLTTERGTFAVCDALPPAAEPRATALLVPGFTGSKEDFNALLEPLARAGFRVVAVDGRGQYESEGPADEAAYALEELAADVHAQAAALGDGPVHLLGHSLGGLITRAAVLRDASPFRSLTIVSSGPAAIAAEQQARTKLLIDALSTRDKETVWQAMKAMDAENAGGDTTPPALDEFLHRRWLGTEAAQLIATGRQLISEPDRVAELAAVALPKHVVSGAVDYAWPVALMDAMAERLSARRTVIEGAEHSPNAERPEETAAALAAFWTRH</sequence>
<evidence type="ECO:0000313" key="3">
    <source>
        <dbReference type="Proteomes" id="UP000037020"/>
    </source>
</evidence>
<feature type="domain" description="AB hydrolase-1" evidence="1">
    <location>
        <begin position="42"/>
        <end position="152"/>
    </location>
</feature>
<accession>A0ABR5J5F2</accession>
<reference evidence="2 3" key="1">
    <citation type="submission" date="2015-07" db="EMBL/GenBank/DDBJ databases">
        <authorList>
            <person name="Ju K.-S."/>
            <person name="Doroghazi J.R."/>
            <person name="Metcalf W.W."/>
        </authorList>
    </citation>
    <scope>NUCLEOTIDE SEQUENCE [LARGE SCALE GENOMIC DNA]</scope>
    <source>
        <strain evidence="2 3">NRRL B-3589</strain>
    </source>
</reference>
<dbReference type="GO" id="GO:0016787">
    <property type="term" value="F:hydrolase activity"/>
    <property type="evidence" value="ECO:0007669"/>
    <property type="project" value="UniProtKB-KW"/>
</dbReference>
<dbReference type="InterPro" id="IPR050471">
    <property type="entry name" value="AB_hydrolase"/>
</dbReference>
<dbReference type="Gene3D" id="3.40.50.1820">
    <property type="entry name" value="alpha/beta hydrolase"/>
    <property type="match status" value="1"/>
</dbReference>
<dbReference type="InterPro" id="IPR000073">
    <property type="entry name" value="AB_hydrolase_1"/>
</dbReference>